<comment type="similarity">
    <text evidence="2">Belongs to the auxin efflux carrier (TC 2.A.69) family.</text>
</comment>
<dbReference type="InterPro" id="IPR004776">
    <property type="entry name" value="Mem_transp_PIN-like"/>
</dbReference>
<comment type="caution">
    <text evidence="9">The sequence shown here is derived from an EMBL/GenBank/DDBJ whole genome shotgun (WGS) entry which is preliminary data.</text>
</comment>
<comment type="subcellular location">
    <subcellularLocation>
        <location evidence="1">Cell membrane</location>
        <topology evidence="1">Multi-pass membrane protein</topology>
    </subcellularLocation>
</comment>
<evidence type="ECO:0000256" key="6">
    <source>
        <dbReference type="ARBA" id="ARBA00022989"/>
    </source>
</evidence>
<feature type="transmembrane region" description="Helical" evidence="8">
    <location>
        <begin position="66"/>
        <end position="88"/>
    </location>
</feature>
<dbReference type="PANTHER" id="PTHR36838:SF1">
    <property type="entry name" value="SLR1864 PROTEIN"/>
    <property type="match status" value="1"/>
</dbReference>
<dbReference type="STRING" id="1423731.FC81_GL001758"/>
<reference evidence="9 10" key="1">
    <citation type="journal article" date="2015" name="Genome Announc.">
        <title>Expanding the biotechnology potential of lactobacilli through comparative genomics of 213 strains and associated genera.</title>
        <authorList>
            <person name="Sun Z."/>
            <person name="Harris H.M."/>
            <person name="McCann A."/>
            <person name="Guo C."/>
            <person name="Argimon S."/>
            <person name="Zhang W."/>
            <person name="Yang X."/>
            <person name="Jeffery I.B."/>
            <person name="Cooney J.C."/>
            <person name="Kagawa T.F."/>
            <person name="Liu W."/>
            <person name="Song Y."/>
            <person name="Salvetti E."/>
            <person name="Wrobel A."/>
            <person name="Rasinkangas P."/>
            <person name="Parkhill J."/>
            <person name="Rea M.C."/>
            <person name="O'Sullivan O."/>
            <person name="Ritari J."/>
            <person name="Douillard F.P."/>
            <person name="Paul Ross R."/>
            <person name="Yang R."/>
            <person name="Briner A.E."/>
            <person name="Felis G.E."/>
            <person name="de Vos W.M."/>
            <person name="Barrangou R."/>
            <person name="Klaenhammer T.R."/>
            <person name="Caufield P.W."/>
            <person name="Cui Y."/>
            <person name="Zhang H."/>
            <person name="O'Toole P.W."/>
        </authorList>
    </citation>
    <scope>NUCLEOTIDE SEQUENCE [LARGE SCALE GENOMIC DNA]</scope>
    <source>
        <strain evidence="9 10">DSM 19910</strain>
    </source>
</reference>
<dbReference type="Pfam" id="PF03547">
    <property type="entry name" value="Mem_trans"/>
    <property type="match status" value="2"/>
</dbReference>
<dbReference type="Gene3D" id="1.20.1530.20">
    <property type="match status" value="1"/>
</dbReference>
<keyword evidence="10" id="KW-1185">Reference proteome</keyword>
<feature type="transmembrane region" description="Helical" evidence="8">
    <location>
        <begin position="288"/>
        <end position="310"/>
    </location>
</feature>
<evidence type="ECO:0000256" key="2">
    <source>
        <dbReference type="ARBA" id="ARBA00010145"/>
    </source>
</evidence>
<feature type="transmembrane region" description="Helical" evidence="8">
    <location>
        <begin position="196"/>
        <end position="214"/>
    </location>
</feature>
<evidence type="ECO:0000313" key="10">
    <source>
        <dbReference type="Proteomes" id="UP000051621"/>
    </source>
</evidence>
<name>A0A0R1M9U1_9LACO</name>
<keyword evidence="6 8" id="KW-1133">Transmembrane helix</keyword>
<keyword evidence="5 8" id="KW-0812">Transmembrane</keyword>
<gene>
    <name evidence="9" type="ORF">FC81_GL001758</name>
</gene>
<dbReference type="AlphaFoldDB" id="A0A0R1M9U1"/>
<sequence length="311" mass="34202">MNIGLLFSQIVLMFCLMLVGVLANKLKFFHAQTANDLTNVLLYIVSPCLIIKSFENPYSASRVHTFLMIALGTVILYLIQIFLSKLIFRHVKEVNLQRITQFGSIYSNAGFIGIPLVSSLFGSTGVFYAVVPLVFFNIFNWTHGVSMFIKADTDQGGFKRIQKVLLNPNIIAIVIGLLIFVFSIRIPALLNQIIDYISSINTTVSMLVIGNSLANITLKNCKLNRPILTSIVLRNLIYPLLTLAVIPLLGVSGSALSAIILMMACPVGGIVVLFTLQTHENVDPAVTLMGTSTLLSLITIPIIFLISNWLI</sequence>
<dbReference type="RefSeq" id="WP_057745554.1">
    <property type="nucleotide sequence ID" value="NZ_AZEF01000032.1"/>
</dbReference>
<keyword evidence="7 8" id="KW-0472">Membrane</keyword>
<evidence type="ECO:0000256" key="8">
    <source>
        <dbReference type="SAM" id="Phobius"/>
    </source>
</evidence>
<keyword evidence="4" id="KW-1003">Cell membrane</keyword>
<feature type="transmembrane region" description="Helical" evidence="8">
    <location>
        <begin position="255"/>
        <end position="276"/>
    </location>
</feature>
<proteinExistence type="inferred from homology"/>
<dbReference type="GO" id="GO:0005886">
    <property type="term" value="C:plasma membrane"/>
    <property type="evidence" value="ECO:0007669"/>
    <property type="project" value="UniProtKB-SubCell"/>
</dbReference>
<evidence type="ECO:0000256" key="7">
    <source>
        <dbReference type="ARBA" id="ARBA00023136"/>
    </source>
</evidence>
<keyword evidence="3" id="KW-0813">Transport</keyword>
<organism evidence="9 10">
    <name type="scientific">Liquorilactobacillus capillatus DSM 19910</name>
    <dbReference type="NCBI Taxonomy" id="1423731"/>
    <lineage>
        <taxon>Bacteria</taxon>
        <taxon>Bacillati</taxon>
        <taxon>Bacillota</taxon>
        <taxon>Bacilli</taxon>
        <taxon>Lactobacillales</taxon>
        <taxon>Lactobacillaceae</taxon>
        <taxon>Liquorilactobacillus</taxon>
    </lineage>
</organism>
<dbReference type="OrthoDB" id="9798064at2"/>
<feature type="transmembrane region" description="Helical" evidence="8">
    <location>
        <begin position="226"/>
        <end position="249"/>
    </location>
</feature>
<feature type="transmembrane region" description="Helical" evidence="8">
    <location>
        <begin position="170"/>
        <end position="190"/>
    </location>
</feature>
<dbReference type="PANTHER" id="PTHR36838">
    <property type="entry name" value="AUXIN EFFLUX CARRIER FAMILY PROTEIN"/>
    <property type="match status" value="1"/>
</dbReference>
<evidence type="ECO:0000313" key="9">
    <source>
        <dbReference type="EMBL" id="KRL00923.1"/>
    </source>
</evidence>
<protein>
    <submittedName>
        <fullName evidence="9">Malate transport protein</fullName>
    </submittedName>
</protein>
<feature type="transmembrane region" description="Helical" evidence="8">
    <location>
        <begin position="36"/>
        <end position="54"/>
    </location>
</feature>
<feature type="transmembrane region" description="Helical" evidence="8">
    <location>
        <begin position="100"/>
        <end position="121"/>
    </location>
</feature>
<dbReference type="Proteomes" id="UP000051621">
    <property type="component" value="Unassembled WGS sequence"/>
</dbReference>
<feature type="transmembrane region" description="Helical" evidence="8">
    <location>
        <begin position="127"/>
        <end position="149"/>
    </location>
</feature>
<evidence type="ECO:0000256" key="3">
    <source>
        <dbReference type="ARBA" id="ARBA00022448"/>
    </source>
</evidence>
<evidence type="ECO:0000256" key="5">
    <source>
        <dbReference type="ARBA" id="ARBA00022692"/>
    </source>
</evidence>
<dbReference type="GO" id="GO:0055085">
    <property type="term" value="P:transmembrane transport"/>
    <property type="evidence" value="ECO:0007669"/>
    <property type="project" value="InterPro"/>
</dbReference>
<dbReference type="EMBL" id="AZEF01000032">
    <property type="protein sequence ID" value="KRL00923.1"/>
    <property type="molecule type" value="Genomic_DNA"/>
</dbReference>
<evidence type="ECO:0000256" key="1">
    <source>
        <dbReference type="ARBA" id="ARBA00004651"/>
    </source>
</evidence>
<accession>A0A0R1M9U1</accession>
<dbReference type="PATRIC" id="fig|1423731.3.peg.1801"/>
<dbReference type="InterPro" id="IPR038770">
    <property type="entry name" value="Na+/solute_symporter_sf"/>
</dbReference>
<feature type="transmembrane region" description="Helical" evidence="8">
    <location>
        <begin position="6"/>
        <end position="24"/>
    </location>
</feature>
<evidence type="ECO:0000256" key="4">
    <source>
        <dbReference type="ARBA" id="ARBA00022475"/>
    </source>
</evidence>